<dbReference type="InterPro" id="IPR002048">
    <property type="entry name" value="EF_hand_dom"/>
</dbReference>
<dbReference type="FunFam" id="1.10.238.10:FF:000402">
    <property type="entry name" value="Calcium-binding protein SPEC 2D"/>
    <property type="match status" value="1"/>
</dbReference>
<feature type="domain" description="EF-hand" evidence="4">
    <location>
        <begin position="8"/>
        <end position="43"/>
    </location>
</feature>
<dbReference type="PROSITE" id="PS50222">
    <property type="entry name" value="EF_HAND_2"/>
    <property type="match status" value="2"/>
</dbReference>
<keyword evidence="1" id="KW-0677">Repeat</keyword>
<dbReference type="CDD" id="cd00051">
    <property type="entry name" value="EFh"/>
    <property type="match status" value="1"/>
</dbReference>
<dbReference type="PANTHER" id="PTHR23048">
    <property type="entry name" value="MYOSIN LIGHT CHAIN 1, 3"/>
    <property type="match status" value="1"/>
</dbReference>
<keyword evidence="2" id="KW-0106">Calcium</keyword>
<evidence type="ECO:0000313" key="6">
    <source>
        <dbReference type="Proteomes" id="UP000663879"/>
    </source>
</evidence>
<dbReference type="PROSITE" id="PS00018">
    <property type="entry name" value="EF_HAND_1"/>
    <property type="match status" value="2"/>
</dbReference>
<dbReference type="OrthoDB" id="26525at2759"/>
<dbReference type="Proteomes" id="UP000663879">
    <property type="component" value="Unassembled WGS sequence"/>
</dbReference>
<evidence type="ECO:0000256" key="2">
    <source>
        <dbReference type="ARBA" id="ARBA00022837"/>
    </source>
</evidence>
<evidence type="ECO:0000256" key="1">
    <source>
        <dbReference type="ARBA" id="ARBA00022737"/>
    </source>
</evidence>
<accession>A0A813YUC1</accession>
<evidence type="ECO:0000256" key="3">
    <source>
        <dbReference type="ARBA" id="ARBA00054299"/>
    </source>
</evidence>
<dbReference type="InterPro" id="IPR018247">
    <property type="entry name" value="EF_Hand_1_Ca_BS"/>
</dbReference>
<feature type="domain" description="EF-hand" evidence="4">
    <location>
        <begin position="44"/>
        <end position="79"/>
    </location>
</feature>
<comment type="caution">
    <text evidence="5">The sequence shown here is derived from an EMBL/GenBank/DDBJ whole genome shotgun (WGS) entry which is preliminary data.</text>
</comment>
<dbReference type="SUPFAM" id="SSF47473">
    <property type="entry name" value="EF-hand"/>
    <property type="match status" value="1"/>
</dbReference>
<reference evidence="5" key="1">
    <citation type="submission" date="2021-02" db="EMBL/GenBank/DDBJ databases">
        <authorList>
            <person name="Nowell W R."/>
        </authorList>
    </citation>
    <scope>NUCLEOTIDE SEQUENCE</scope>
    <source>
        <strain evidence="5">Ploen Becks lab</strain>
    </source>
</reference>
<comment type="function">
    <text evidence="3">Calcium-binding protein involved in larval development and metamorphosis. Likely to function as calcium buffers mediating the transport of calcium from the sea water to the blastocoel where calcium is required for skeleton formation.</text>
</comment>
<keyword evidence="6" id="KW-1185">Reference proteome</keyword>
<proteinExistence type="predicted"/>
<dbReference type="GO" id="GO:0005509">
    <property type="term" value="F:calcium ion binding"/>
    <property type="evidence" value="ECO:0007669"/>
    <property type="project" value="InterPro"/>
</dbReference>
<dbReference type="PANTHER" id="PTHR23048:SF0">
    <property type="entry name" value="CALMODULIN LIKE 3"/>
    <property type="match status" value="1"/>
</dbReference>
<dbReference type="Gene3D" id="1.10.238.10">
    <property type="entry name" value="EF-hand"/>
    <property type="match status" value="1"/>
</dbReference>
<dbReference type="InterPro" id="IPR011992">
    <property type="entry name" value="EF-hand-dom_pair"/>
</dbReference>
<evidence type="ECO:0000313" key="5">
    <source>
        <dbReference type="EMBL" id="CAF0889606.1"/>
    </source>
</evidence>
<dbReference type="EMBL" id="CAJNOC010001768">
    <property type="protein sequence ID" value="CAF0889606.1"/>
    <property type="molecule type" value="Genomic_DNA"/>
</dbReference>
<gene>
    <name evidence="5" type="ORF">OXX778_LOCUS10839</name>
</gene>
<organism evidence="5 6">
    <name type="scientific">Brachionus calyciflorus</name>
    <dbReference type="NCBI Taxonomy" id="104777"/>
    <lineage>
        <taxon>Eukaryota</taxon>
        <taxon>Metazoa</taxon>
        <taxon>Spiralia</taxon>
        <taxon>Gnathifera</taxon>
        <taxon>Rotifera</taxon>
        <taxon>Eurotatoria</taxon>
        <taxon>Monogononta</taxon>
        <taxon>Pseudotrocha</taxon>
        <taxon>Ploima</taxon>
        <taxon>Brachionidae</taxon>
        <taxon>Brachionus</taxon>
    </lineage>
</organism>
<name>A0A813YUC1_9BILA</name>
<evidence type="ECO:0000259" key="4">
    <source>
        <dbReference type="PROSITE" id="PS50222"/>
    </source>
</evidence>
<dbReference type="Pfam" id="PF13499">
    <property type="entry name" value="EF-hand_7"/>
    <property type="match status" value="1"/>
</dbReference>
<dbReference type="SMART" id="SM00054">
    <property type="entry name" value="EFh"/>
    <property type="match status" value="2"/>
</dbReference>
<dbReference type="InterPro" id="IPR050230">
    <property type="entry name" value="CALM/Myosin/TropC-like"/>
</dbReference>
<dbReference type="GO" id="GO:0016460">
    <property type="term" value="C:myosin II complex"/>
    <property type="evidence" value="ECO:0007669"/>
    <property type="project" value="TreeGrafter"/>
</dbReference>
<sequence>MADLLSPEQQELFKQAFNEIDKDGDGRITSTELGDVFRATGLNHSDEEVKKMIAEIDTNNNGTIEFNEFLSMIANKFGSLKN</sequence>
<protein>
    <recommendedName>
        <fullName evidence="4">EF-hand domain-containing protein</fullName>
    </recommendedName>
</protein>
<dbReference type="AlphaFoldDB" id="A0A813YUC1"/>